<dbReference type="InterPro" id="IPR043129">
    <property type="entry name" value="ATPase_NBD"/>
</dbReference>
<keyword evidence="13 16" id="KW-0173">Coenzyme A biosynthesis</keyword>
<evidence type="ECO:0000256" key="1">
    <source>
        <dbReference type="ARBA" id="ARBA00001206"/>
    </source>
</evidence>
<dbReference type="NCBIfam" id="TIGR00671">
    <property type="entry name" value="baf"/>
    <property type="match status" value="1"/>
</dbReference>
<organism evidence="17 18">
    <name type="scientific">Cycloclasticus pugetii</name>
    <dbReference type="NCBI Taxonomy" id="34068"/>
    <lineage>
        <taxon>Bacteria</taxon>
        <taxon>Pseudomonadati</taxon>
        <taxon>Pseudomonadota</taxon>
        <taxon>Gammaproteobacteria</taxon>
        <taxon>Thiotrichales</taxon>
        <taxon>Piscirickettsiaceae</taxon>
        <taxon>Cycloclasticus</taxon>
    </lineage>
</organism>
<dbReference type="GO" id="GO:0005524">
    <property type="term" value="F:ATP binding"/>
    <property type="evidence" value="ECO:0007669"/>
    <property type="project" value="UniProtKB-UniRule"/>
</dbReference>
<comment type="subunit">
    <text evidence="5 16">Homodimer.</text>
</comment>
<dbReference type="GO" id="GO:0046872">
    <property type="term" value="F:metal ion binding"/>
    <property type="evidence" value="ECO:0007669"/>
    <property type="project" value="UniProtKB-KW"/>
</dbReference>
<dbReference type="CDD" id="cd24015">
    <property type="entry name" value="ASKHA_NBD_PanK-III"/>
    <property type="match status" value="1"/>
</dbReference>
<keyword evidence="12 16" id="KW-0630">Potassium</keyword>
<keyword evidence="7 16" id="KW-0963">Cytoplasm</keyword>
<evidence type="ECO:0000256" key="11">
    <source>
        <dbReference type="ARBA" id="ARBA00022840"/>
    </source>
</evidence>
<keyword evidence="16" id="KW-0479">Metal-binding</keyword>
<comment type="pathway">
    <text evidence="4 16">Cofactor biosynthesis; coenzyme A biosynthesis; CoA from (R)-pantothenate: step 1/5.</text>
</comment>
<evidence type="ECO:0000256" key="16">
    <source>
        <dbReference type="HAMAP-Rule" id="MF_01274"/>
    </source>
</evidence>
<evidence type="ECO:0000256" key="14">
    <source>
        <dbReference type="ARBA" id="ARBA00038036"/>
    </source>
</evidence>
<feature type="binding site" evidence="16">
    <location>
        <position position="92"/>
    </location>
    <ligand>
        <name>substrate</name>
    </ligand>
</feature>
<dbReference type="AlphaFoldDB" id="A0AB33YZF2"/>
<dbReference type="PANTHER" id="PTHR34265">
    <property type="entry name" value="TYPE III PANTOTHENATE KINASE"/>
    <property type="match status" value="1"/>
</dbReference>
<feature type="binding site" evidence="16">
    <location>
        <position position="175"/>
    </location>
    <ligand>
        <name>substrate</name>
    </ligand>
</feature>
<keyword evidence="9 16" id="KW-0547">Nucleotide-binding</keyword>
<evidence type="ECO:0000313" key="18">
    <source>
        <dbReference type="Proteomes" id="UP000015462"/>
    </source>
</evidence>
<feature type="active site" description="Proton acceptor" evidence="16">
    <location>
        <position position="101"/>
    </location>
</feature>
<dbReference type="GO" id="GO:0005737">
    <property type="term" value="C:cytoplasm"/>
    <property type="evidence" value="ECO:0007669"/>
    <property type="project" value="UniProtKB-SubCell"/>
</dbReference>
<feature type="binding site" evidence="16">
    <location>
        <position position="124"/>
    </location>
    <ligand>
        <name>ATP</name>
        <dbReference type="ChEBI" id="CHEBI:30616"/>
    </ligand>
</feature>
<evidence type="ECO:0000256" key="15">
    <source>
        <dbReference type="ARBA" id="ARBA00040883"/>
    </source>
</evidence>
<dbReference type="Proteomes" id="UP000015462">
    <property type="component" value="Unassembled WGS sequence"/>
</dbReference>
<sequence length="245" mass="27099">MSELYIDRGNTALKWQLVERGRLLNQGVFSNEITLREGFSTLKESRLANIYVSSVAAEAFCRDLQVWAKERLYPTPTFVESTRKACGVVNAYQDAAQLGVDRWLAMIAAHHKYTGMLCVVDTGTALTMDFLLESGQHLGGFIVPGAELMRKSLLSNTHKINIGDTPNSSQLGTNTSEAVTYGVEQMLVLFVREKVVDVGEKHQQPITTILTGGHATVLAEGLWPDVRLEKDLVLQGLQLVTKSYQ</sequence>
<proteinExistence type="inferred from homology"/>
<comment type="cofactor">
    <cofactor evidence="2">
        <name>K(+)</name>
        <dbReference type="ChEBI" id="CHEBI:29103"/>
    </cofactor>
</comment>
<feature type="binding site" evidence="16">
    <location>
        <begin position="7"/>
        <end position="14"/>
    </location>
    <ligand>
        <name>ATP</name>
        <dbReference type="ChEBI" id="CHEBI:30616"/>
    </ligand>
</feature>
<dbReference type="InterPro" id="IPR004619">
    <property type="entry name" value="Type_III_PanK"/>
</dbReference>
<evidence type="ECO:0000256" key="2">
    <source>
        <dbReference type="ARBA" id="ARBA00001958"/>
    </source>
</evidence>
<evidence type="ECO:0000256" key="9">
    <source>
        <dbReference type="ARBA" id="ARBA00022741"/>
    </source>
</evidence>
<reference evidence="17 18" key="1">
    <citation type="journal article" date="2013" name="Genome Announc.">
        <title>Genome Sequence of the Pyrene- and Fluoranthene-Degrading Bacterium Cycloclasticus sp. Strain PY97M.</title>
        <authorList>
            <person name="Cui Z."/>
            <person name="Xu G."/>
            <person name="Li Q."/>
            <person name="Gao W."/>
            <person name="Zheng L."/>
        </authorList>
    </citation>
    <scope>NUCLEOTIDE SEQUENCE [LARGE SCALE GENOMIC DNA]</scope>
    <source>
        <strain evidence="17 18">PY97M</strain>
    </source>
</reference>
<evidence type="ECO:0000313" key="17">
    <source>
        <dbReference type="EMBL" id="EPD12289.1"/>
    </source>
</evidence>
<comment type="similarity">
    <text evidence="14 16">Belongs to the type III pantothenate kinase family.</text>
</comment>
<comment type="caution">
    <text evidence="17">The sequence shown here is derived from an EMBL/GenBank/DDBJ whole genome shotgun (WGS) entry which is preliminary data.</text>
</comment>
<keyword evidence="18" id="KW-1185">Reference proteome</keyword>
<feature type="binding site" evidence="16">
    <location>
        <begin position="99"/>
        <end position="102"/>
    </location>
    <ligand>
        <name>substrate</name>
    </ligand>
</feature>
<evidence type="ECO:0000256" key="12">
    <source>
        <dbReference type="ARBA" id="ARBA00022958"/>
    </source>
</evidence>
<evidence type="ECO:0000256" key="4">
    <source>
        <dbReference type="ARBA" id="ARBA00005225"/>
    </source>
</evidence>
<comment type="catalytic activity">
    <reaction evidence="1 16">
        <text>(R)-pantothenate + ATP = (R)-4'-phosphopantothenate + ADP + H(+)</text>
        <dbReference type="Rhea" id="RHEA:16373"/>
        <dbReference type="ChEBI" id="CHEBI:10986"/>
        <dbReference type="ChEBI" id="CHEBI:15378"/>
        <dbReference type="ChEBI" id="CHEBI:29032"/>
        <dbReference type="ChEBI" id="CHEBI:30616"/>
        <dbReference type="ChEBI" id="CHEBI:456216"/>
        <dbReference type="EC" id="2.7.1.33"/>
    </reaction>
</comment>
<feature type="binding site" evidence="16">
    <location>
        <position position="121"/>
    </location>
    <ligand>
        <name>K(+)</name>
        <dbReference type="ChEBI" id="CHEBI:29103"/>
    </ligand>
</feature>
<protein>
    <recommendedName>
        <fullName evidence="15 16">Type III pantothenate kinase</fullName>
        <ecNumber evidence="6 16">2.7.1.33</ecNumber>
    </recommendedName>
    <alternativeName>
        <fullName evidence="16">PanK-III</fullName>
    </alternativeName>
    <alternativeName>
        <fullName evidence="16">Pantothenic acid kinase</fullName>
    </alternativeName>
</protein>
<keyword evidence="8 16" id="KW-0808">Transferase</keyword>
<name>A0AB33YZF2_9GAMM</name>
<dbReference type="PANTHER" id="PTHR34265:SF1">
    <property type="entry name" value="TYPE III PANTOTHENATE KINASE"/>
    <property type="match status" value="1"/>
</dbReference>
<evidence type="ECO:0000256" key="8">
    <source>
        <dbReference type="ARBA" id="ARBA00022679"/>
    </source>
</evidence>
<gene>
    <name evidence="16" type="primary">coaX</name>
    <name evidence="17" type="ORF">L196_10814</name>
</gene>
<dbReference type="GO" id="GO:0015937">
    <property type="term" value="P:coenzyme A biosynthetic process"/>
    <property type="evidence" value="ECO:0007669"/>
    <property type="project" value="UniProtKB-UniRule"/>
</dbReference>
<keyword evidence="11 16" id="KW-0067">ATP-binding</keyword>
<evidence type="ECO:0000256" key="10">
    <source>
        <dbReference type="ARBA" id="ARBA00022777"/>
    </source>
</evidence>
<dbReference type="GO" id="GO:0004594">
    <property type="term" value="F:pantothenate kinase activity"/>
    <property type="evidence" value="ECO:0007669"/>
    <property type="project" value="UniProtKB-UniRule"/>
</dbReference>
<keyword evidence="10 16" id="KW-0418">Kinase</keyword>
<dbReference type="RefSeq" id="WP_016390988.1">
    <property type="nucleotide sequence ID" value="NZ_KE646811.1"/>
</dbReference>
<comment type="cofactor">
    <cofactor evidence="16">
        <name>NH4(+)</name>
        <dbReference type="ChEBI" id="CHEBI:28938"/>
    </cofactor>
    <cofactor evidence="16">
        <name>K(+)</name>
        <dbReference type="ChEBI" id="CHEBI:29103"/>
    </cofactor>
    <text evidence="16">A monovalent cation. Ammonium or potassium.</text>
</comment>
<evidence type="ECO:0000256" key="13">
    <source>
        <dbReference type="ARBA" id="ARBA00022993"/>
    </source>
</evidence>
<evidence type="ECO:0000256" key="3">
    <source>
        <dbReference type="ARBA" id="ARBA00004496"/>
    </source>
</evidence>
<accession>A0AB33YZF2</accession>
<evidence type="ECO:0000256" key="5">
    <source>
        <dbReference type="ARBA" id="ARBA00011738"/>
    </source>
</evidence>
<dbReference type="Pfam" id="PF03309">
    <property type="entry name" value="Pan_kinase"/>
    <property type="match status" value="1"/>
</dbReference>
<dbReference type="EMBL" id="ASHL01000012">
    <property type="protein sequence ID" value="EPD12289.1"/>
    <property type="molecule type" value="Genomic_DNA"/>
</dbReference>
<dbReference type="HAMAP" id="MF_01274">
    <property type="entry name" value="Pantothen_kinase_3"/>
    <property type="match status" value="1"/>
</dbReference>
<dbReference type="EC" id="2.7.1.33" evidence="6 16"/>
<dbReference type="SUPFAM" id="SSF53067">
    <property type="entry name" value="Actin-like ATPase domain"/>
    <property type="match status" value="2"/>
</dbReference>
<dbReference type="Gene3D" id="3.30.420.40">
    <property type="match status" value="2"/>
</dbReference>
<evidence type="ECO:0000256" key="6">
    <source>
        <dbReference type="ARBA" id="ARBA00012102"/>
    </source>
</evidence>
<evidence type="ECO:0000256" key="7">
    <source>
        <dbReference type="ARBA" id="ARBA00022490"/>
    </source>
</evidence>
<comment type="subcellular location">
    <subcellularLocation>
        <location evidence="3 16">Cytoplasm</location>
    </subcellularLocation>
</comment>
<comment type="function">
    <text evidence="16">Catalyzes the phosphorylation of pantothenate (Pan), the first step in CoA biosynthesis.</text>
</comment>